<keyword evidence="1" id="KW-1133">Transmembrane helix</keyword>
<comment type="caution">
    <text evidence="2">The sequence shown here is derived from an EMBL/GenBank/DDBJ whole genome shotgun (WGS) entry which is preliminary data.</text>
</comment>
<evidence type="ECO:0000313" key="3">
    <source>
        <dbReference type="EMBL" id="TGL38595.1"/>
    </source>
</evidence>
<dbReference type="Proteomes" id="UP000297946">
    <property type="component" value="Unassembled WGS sequence"/>
</dbReference>
<dbReference type="Proteomes" id="UP000297273">
    <property type="component" value="Unassembled WGS sequence"/>
</dbReference>
<evidence type="ECO:0000313" key="5">
    <source>
        <dbReference type="Proteomes" id="UP000297946"/>
    </source>
</evidence>
<name>A0A5F1ZP47_9LEPT</name>
<feature type="transmembrane region" description="Helical" evidence="1">
    <location>
        <begin position="49"/>
        <end position="73"/>
    </location>
</feature>
<dbReference type="RefSeq" id="WP_135647085.1">
    <property type="nucleotide sequence ID" value="NZ_RQER01000001.1"/>
</dbReference>
<feature type="transmembrane region" description="Helical" evidence="1">
    <location>
        <begin position="139"/>
        <end position="162"/>
    </location>
</feature>
<evidence type="ECO:0000313" key="2">
    <source>
        <dbReference type="EMBL" id="TGK05459.1"/>
    </source>
</evidence>
<accession>A0A5F1ZP47</accession>
<proteinExistence type="predicted"/>
<reference evidence="2 5" key="2">
    <citation type="journal article" date="2019" name="PLoS Negl. Trop. Dis.">
        <title>Revisiting the worldwide diversity of Leptospira species in the environment.</title>
        <authorList>
            <person name="Vincent A.T."/>
            <person name="Schiettekatte O."/>
            <person name="Bourhy P."/>
            <person name="Veyrier F.J."/>
            <person name="Picardeau M."/>
        </authorList>
    </citation>
    <scope>NUCLEOTIDE SEQUENCE [LARGE SCALE GENOMIC DNA]</scope>
    <source>
        <strain evidence="3">201702690</strain>
        <strain evidence="2 5">SSW18</strain>
    </source>
</reference>
<evidence type="ECO:0000313" key="4">
    <source>
        <dbReference type="Proteomes" id="UP000297273"/>
    </source>
</evidence>
<organism evidence="2 5">
    <name type="scientific">Leptospira langatensis</name>
    <dbReference type="NCBI Taxonomy" id="2484983"/>
    <lineage>
        <taxon>Bacteria</taxon>
        <taxon>Pseudomonadati</taxon>
        <taxon>Spirochaetota</taxon>
        <taxon>Spirochaetia</taxon>
        <taxon>Leptospirales</taxon>
        <taxon>Leptospiraceae</taxon>
        <taxon>Leptospira</taxon>
    </lineage>
</organism>
<gene>
    <name evidence="2" type="ORF">EHO57_01900</name>
    <name evidence="3" type="ORF">EHQ53_17660</name>
</gene>
<protein>
    <recommendedName>
        <fullName evidence="6">Yip1 domain-containing protein</fullName>
    </recommendedName>
</protein>
<dbReference type="EMBL" id="RQGC01000013">
    <property type="protein sequence ID" value="TGL38595.1"/>
    <property type="molecule type" value="Genomic_DNA"/>
</dbReference>
<keyword evidence="1" id="KW-0812">Transmembrane</keyword>
<dbReference type="EMBL" id="RQER01000001">
    <property type="protein sequence ID" value="TGK05459.1"/>
    <property type="molecule type" value="Genomic_DNA"/>
</dbReference>
<reference evidence="3" key="1">
    <citation type="submission" date="2018-10" db="EMBL/GenBank/DDBJ databases">
        <authorList>
            <person name="Vincent A.T."/>
            <person name="Schiettekatte O."/>
            <person name="Bourhy P."/>
            <person name="Veyrier F.J."/>
            <person name="Picardeau M."/>
        </authorList>
    </citation>
    <scope>NUCLEOTIDE SEQUENCE</scope>
    <source>
        <strain evidence="3">201702690</strain>
    </source>
</reference>
<evidence type="ECO:0000256" key="1">
    <source>
        <dbReference type="SAM" id="Phobius"/>
    </source>
</evidence>
<feature type="transmembrane region" description="Helical" evidence="1">
    <location>
        <begin position="207"/>
        <end position="226"/>
    </location>
</feature>
<feature type="transmembrane region" description="Helical" evidence="1">
    <location>
        <begin position="102"/>
        <end position="127"/>
    </location>
</feature>
<feature type="transmembrane region" description="Helical" evidence="1">
    <location>
        <begin position="174"/>
        <end position="195"/>
    </location>
</feature>
<evidence type="ECO:0008006" key="6">
    <source>
        <dbReference type="Google" id="ProtNLM"/>
    </source>
</evidence>
<sequence length="229" mass="26581">MSERLEKLKALLKDNIYTRAFWKNLNYNLHPEEVLKETPKEFLRGTIKIFLLFLGTYVVFNVLVSLTNAAYLVEYGDQMKAFYDQGRISLSMYLMNSFPNSIILLAVSFLVFQYYVAGLSYVSLWILGEKDRSFRRALGIAFSTGLYVLLSFFPILVIFNVVPNSFQKDPFKMILFLSFNGIFFFGSIVVQSIFYVKMYRAVFGQNLGRALLTWLFPFFAFVTFIVSNL</sequence>
<keyword evidence="1" id="KW-0472">Membrane</keyword>
<dbReference type="AlphaFoldDB" id="A0A5F1ZP47"/>
<keyword evidence="4" id="KW-1185">Reference proteome</keyword>
<dbReference type="OrthoDB" id="329026at2"/>